<gene>
    <name evidence="9" type="ORF">CQW23_12435</name>
</gene>
<sequence length="194" mass="21097">MNGLQGVDEPVDQPCLGEVLGDSPLSLRSKTYTKTSNVSHCIYFPPSLPALAARLPTAQKSKIHVGMLAKIIDGSVFIILLIIGILYKRGCLAKKAADGELKGLELQAGLFTLRQIKAAIKNFDPANKIGEGGFGSFYKDVMEDPCIAVDGYIYEGDAIKGWLYSGHDTSPMTNLNLDTCDLIPNYALYRIIQE</sequence>
<evidence type="ECO:0000256" key="6">
    <source>
        <dbReference type="ARBA" id="ARBA00022786"/>
    </source>
</evidence>
<keyword evidence="6" id="KW-0833">Ubl conjugation pathway</keyword>
<evidence type="ECO:0000256" key="7">
    <source>
        <dbReference type="SAM" id="Phobius"/>
    </source>
</evidence>
<dbReference type="AlphaFoldDB" id="A0A2G2WSL1"/>
<dbReference type="GO" id="GO:0061630">
    <property type="term" value="F:ubiquitin protein ligase activity"/>
    <property type="evidence" value="ECO:0007669"/>
    <property type="project" value="UniProtKB-EC"/>
</dbReference>
<dbReference type="InterPro" id="IPR003613">
    <property type="entry name" value="Ubox_domain"/>
</dbReference>
<evidence type="ECO:0000256" key="1">
    <source>
        <dbReference type="ARBA" id="ARBA00000900"/>
    </source>
</evidence>
<evidence type="ECO:0000313" key="9">
    <source>
        <dbReference type="EMBL" id="PHT48227.1"/>
    </source>
</evidence>
<reference evidence="10" key="2">
    <citation type="journal article" date="2017" name="J. Anim. Genet.">
        <title>Multiple reference genome sequences of hot pepper reveal the massive evolution of plant disease resistance genes by retroduplication.</title>
        <authorList>
            <person name="Kim S."/>
            <person name="Park J."/>
            <person name="Yeom S.-I."/>
            <person name="Kim Y.-M."/>
            <person name="Seo E."/>
            <person name="Kim K.-T."/>
            <person name="Kim M.-S."/>
            <person name="Lee J.M."/>
            <person name="Cheong K."/>
            <person name="Shin H.-S."/>
            <person name="Kim S.-B."/>
            <person name="Han K."/>
            <person name="Lee J."/>
            <person name="Park M."/>
            <person name="Lee H.-A."/>
            <person name="Lee H.-Y."/>
            <person name="Lee Y."/>
            <person name="Oh S."/>
            <person name="Lee J.H."/>
            <person name="Choi E."/>
            <person name="Choi E."/>
            <person name="Lee S.E."/>
            <person name="Jeon J."/>
            <person name="Kim H."/>
            <person name="Choi G."/>
            <person name="Song H."/>
            <person name="Lee J."/>
            <person name="Lee S.-C."/>
            <person name="Kwon J.-K."/>
            <person name="Lee H.-Y."/>
            <person name="Koo N."/>
            <person name="Hong Y."/>
            <person name="Kim R.W."/>
            <person name="Kang W.-H."/>
            <person name="Huh J.H."/>
            <person name="Kang B.-C."/>
            <person name="Yang T.-J."/>
            <person name="Lee Y.-H."/>
            <person name="Bennetzen J.L."/>
            <person name="Choi D."/>
        </authorList>
    </citation>
    <scope>NUCLEOTIDE SEQUENCE [LARGE SCALE GENOMIC DNA]</scope>
    <source>
        <strain evidence="10">cv. PBC81</strain>
    </source>
</reference>
<dbReference type="InterPro" id="IPR013083">
    <property type="entry name" value="Znf_RING/FYVE/PHD"/>
</dbReference>
<dbReference type="PANTHER" id="PTHR45647:SF22">
    <property type="entry name" value="U-BOX DOMAIN-CONTAINING PROTEIN 32"/>
    <property type="match status" value="1"/>
</dbReference>
<comment type="pathway">
    <text evidence="3">Protein modification; protein ubiquitination.</text>
</comment>
<name>A0A2G2WSL1_CAPBA</name>
<evidence type="ECO:0000256" key="3">
    <source>
        <dbReference type="ARBA" id="ARBA00004906"/>
    </source>
</evidence>
<comment type="function">
    <text evidence="2">Functions as an E3 ubiquitin ligase.</text>
</comment>
<keyword evidence="7" id="KW-0472">Membrane</keyword>
<dbReference type="EMBL" id="MLFT02000005">
    <property type="protein sequence ID" value="PHT48227.1"/>
    <property type="molecule type" value="Genomic_DNA"/>
</dbReference>
<dbReference type="OrthoDB" id="10064100at2759"/>
<proteinExistence type="predicted"/>
<evidence type="ECO:0000313" key="10">
    <source>
        <dbReference type="Proteomes" id="UP000224567"/>
    </source>
</evidence>
<dbReference type="PROSITE" id="PS51698">
    <property type="entry name" value="U_BOX"/>
    <property type="match status" value="1"/>
</dbReference>
<dbReference type="Pfam" id="PF04564">
    <property type="entry name" value="U-box"/>
    <property type="match status" value="1"/>
</dbReference>
<comment type="caution">
    <text evidence="9">The sequence shown here is derived from an EMBL/GenBank/DDBJ whole genome shotgun (WGS) entry which is preliminary data.</text>
</comment>
<evidence type="ECO:0000256" key="4">
    <source>
        <dbReference type="ARBA" id="ARBA00012483"/>
    </source>
</evidence>
<dbReference type="InterPro" id="IPR051348">
    <property type="entry name" value="U-box_ubiquitin_ligases"/>
</dbReference>
<reference evidence="9 10" key="1">
    <citation type="journal article" date="2017" name="Genome Biol.">
        <title>New reference genome sequences of hot pepper reveal the massive evolution of plant disease-resistance genes by retroduplication.</title>
        <authorList>
            <person name="Kim S."/>
            <person name="Park J."/>
            <person name="Yeom S.I."/>
            <person name="Kim Y.M."/>
            <person name="Seo E."/>
            <person name="Kim K.T."/>
            <person name="Kim M.S."/>
            <person name="Lee J.M."/>
            <person name="Cheong K."/>
            <person name="Shin H.S."/>
            <person name="Kim S.B."/>
            <person name="Han K."/>
            <person name="Lee J."/>
            <person name="Park M."/>
            <person name="Lee H.A."/>
            <person name="Lee H.Y."/>
            <person name="Lee Y."/>
            <person name="Oh S."/>
            <person name="Lee J.H."/>
            <person name="Choi E."/>
            <person name="Choi E."/>
            <person name="Lee S.E."/>
            <person name="Jeon J."/>
            <person name="Kim H."/>
            <person name="Choi G."/>
            <person name="Song H."/>
            <person name="Lee J."/>
            <person name="Lee S.C."/>
            <person name="Kwon J.K."/>
            <person name="Lee H.Y."/>
            <person name="Koo N."/>
            <person name="Hong Y."/>
            <person name="Kim R.W."/>
            <person name="Kang W.H."/>
            <person name="Huh J.H."/>
            <person name="Kang B.C."/>
            <person name="Yang T.J."/>
            <person name="Lee Y.H."/>
            <person name="Bennetzen J.L."/>
            <person name="Choi D."/>
        </authorList>
    </citation>
    <scope>NUCLEOTIDE SEQUENCE [LARGE SCALE GENOMIC DNA]</scope>
    <source>
        <strain evidence="10">cv. PBC81</strain>
    </source>
</reference>
<dbReference type="UniPathway" id="UPA00143"/>
<dbReference type="CDD" id="cd16655">
    <property type="entry name" value="RING-Ubox_WDSUB1-like"/>
    <property type="match status" value="1"/>
</dbReference>
<organism evidence="9 10">
    <name type="scientific">Capsicum baccatum</name>
    <name type="common">Peruvian pepper</name>
    <dbReference type="NCBI Taxonomy" id="33114"/>
    <lineage>
        <taxon>Eukaryota</taxon>
        <taxon>Viridiplantae</taxon>
        <taxon>Streptophyta</taxon>
        <taxon>Embryophyta</taxon>
        <taxon>Tracheophyta</taxon>
        <taxon>Spermatophyta</taxon>
        <taxon>Magnoliopsida</taxon>
        <taxon>eudicotyledons</taxon>
        <taxon>Gunneridae</taxon>
        <taxon>Pentapetalae</taxon>
        <taxon>asterids</taxon>
        <taxon>lamiids</taxon>
        <taxon>Solanales</taxon>
        <taxon>Solanaceae</taxon>
        <taxon>Solanoideae</taxon>
        <taxon>Capsiceae</taxon>
        <taxon>Capsicum</taxon>
    </lineage>
</organism>
<evidence type="ECO:0000256" key="2">
    <source>
        <dbReference type="ARBA" id="ARBA00003861"/>
    </source>
</evidence>
<dbReference type="Gene3D" id="3.30.40.10">
    <property type="entry name" value="Zinc/RING finger domain, C3HC4 (zinc finger)"/>
    <property type="match status" value="1"/>
</dbReference>
<dbReference type="GO" id="GO:0016567">
    <property type="term" value="P:protein ubiquitination"/>
    <property type="evidence" value="ECO:0007669"/>
    <property type="project" value="UniProtKB-UniPathway"/>
</dbReference>
<dbReference type="Proteomes" id="UP000224567">
    <property type="component" value="Unassembled WGS sequence"/>
</dbReference>
<evidence type="ECO:0000259" key="8">
    <source>
        <dbReference type="PROSITE" id="PS51698"/>
    </source>
</evidence>
<comment type="catalytic activity">
    <reaction evidence="1">
        <text>S-ubiquitinyl-[E2 ubiquitin-conjugating enzyme]-L-cysteine + [acceptor protein]-L-lysine = [E2 ubiquitin-conjugating enzyme]-L-cysteine + N(6)-ubiquitinyl-[acceptor protein]-L-lysine.</text>
        <dbReference type="EC" id="2.3.2.27"/>
    </reaction>
</comment>
<keyword evidence="7" id="KW-1133">Transmembrane helix</keyword>
<dbReference type="EC" id="2.3.2.27" evidence="4"/>
<feature type="transmembrane region" description="Helical" evidence="7">
    <location>
        <begin position="63"/>
        <end position="87"/>
    </location>
</feature>
<evidence type="ECO:0000256" key="5">
    <source>
        <dbReference type="ARBA" id="ARBA00022679"/>
    </source>
</evidence>
<dbReference type="SMART" id="SM00504">
    <property type="entry name" value="Ubox"/>
    <property type="match status" value="1"/>
</dbReference>
<dbReference type="PANTHER" id="PTHR45647">
    <property type="entry name" value="OS02G0152300 PROTEIN"/>
    <property type="match status" value="1"/>
</dbReference>
<keyword evidence="5" id="KW-0808">Transferase</keyword>
<feature type="domain" description="U-box" evidence="8">
    <location>
        <begin position="139"/>
        <end position="194"/>
    </location>
</feature>
<protein>
    <recommendedName>
        <fullName evidence="4">RING-type E3 ubiquitin transferase</fullName>
        <ecNumber evidence="4">2.3.2.27</ecNumber>
    </recommendedName>
</protein>
<dbReference type="SUPFAM" id="SSF57850">
    <property type="entry name" value="RING/U-box"/>
    <property type="match status" value="1"/>
</dbReference>
<accession>A0A2G2WSL1</accession>
<keyword evidence="7" id="KW-0812">Transmembrane</keyword>
<keyword evidence="10" id="KW-1185">Reference proteome</keyword>